<dbReference type="EMBL" id="FOYL01000013">
    <property type="protein sequence ID" value="SFR28175.1"/>
    <property type="molecule type" value="Genomic_DNA"/>
</dbReference>
<organism evidence="3 4">
    <name type="scientific">Lentzea waywayandensis</name>
    <dbReference type="NCBI Taxonomy" id="84724"/>
    <lineage>
        <taxon>Bacteria</taxon>
        <taxon>Bacillati</taxon>
        <taxon>Actinomycetota</taxon>
        <taxon>Actinomycetes</taxon>
        <taxon>Pseudonocardiales</taxon>
        <taxon>Pseudonocardiaceae</taxon>
        <taxon>Lentzea</taxon>
    </lineage>
</organism>
<dbReference type="NCBIfam" id="NF040603">
    <property type="entry name" value="choice_anch_P"/>
    <property type="match status" value="1"/>
</dbReference>
<accession>A0A1I6FDW7</accession>
<dbReference type="Proteomes" id="UP000198583">
    <property type="component" value="Unassembled WGS sequence"/>
</dbReference>
<dbReference type="RefSeq" id="WP_093603977.1">
    <property type="nucleotide sequence ID" value="NZ_FOYL01000013.1"/>
</dbReference>
<keyword evidence="4" id="KW-1185">Reference proteome</keyword>
<reference evidence="4" key="1">
    <citation type="submission" date="2016-10" db="EMBL/GenBank/DDBJ databases">
        <authorList>
            <person name="Varghese N."/>
            <person name="Submissions S."/>
        </authorList>
    </citation>
    <scope>NUCLEOTIDE SEQUENCE [LARGE SCALE GENOMIC DNA]</scope>
    <source>
        <strain evidence="4">DSM 44232</strain>
    </source>
</reference>
<sequence length="416" mass="41508">MRYALVLLLLLLSPAPARASDIGGFTLSAHAAPVSVLLHTDLIPVPAEPQGEVHLSYTQTELGAGPIGRSVASSLWPGAAVGTGLPQLLGFAYPIQANAAHPGGPADQSQPGMRAAAGAAKAESYAGAKQEVPFLLTADGLSSSSVSSVSASEARSTAVTSAQTISLLAGLVVISGIRFESVASSDGSKGSGTSTFSVAEFTVLGQKFPVKSPDAPPDGLLKALEPLGITVAWPTSSTKLEATSATSSSRGLTLTVDVLTLRTKLGLGGILDGIVAPLLPKELVPLLNPLRKMVVIVGDTEAVANASVSAPLTPPDAPAPVVPPPPLADTPPPALGAPPVAGVTPPSKSVTPVASARTRPRSLLDFPGVPALLVLTGLGVAAAGAFGMKSFGTFLLGGAPCPSGHPTGVPDLRVNP</sequence>
<dbReference type="STRING" id="84724.SAMN04488564_11323"/>
<feature type="region of interest" description="Disordered" evidence="1">
    <location>
        <begin position="309"/>
        <end position="357"/>
    </location>
</feature>
<feature type="compositionally biased region" description="Low complexity" evidence="1">
    <location>
        <begin position="337"/>
        <end position="346"/>
    </location>
</feature>
<protein>
    <submittedName>
        <fullName evidence="3">Uncharacterized protein</fullName>
    </submittedName>
</protein>
<proteinExistence type="predicted"/>
<keyword evidence="2" id="KW-0732">Signal</keyword>
<feature type="signal peptide" evidence="2">
    <location>
        <begin position="1"/>
        <end position="19"/>
    </location>
</feature>
<feature type="compositionally biased region" description="Pro residues" evidence="1">
    <location>
        <begin position="312"/>
        <end position="336"/>
    </location>
</feature>
<dbReference type="AlphaFoldDB" id="A0A1I6FDW7"/>
<gene>
    <name evidence="3" type="ORF">SAMN04488564_11323</name>
</gene>
<evidence type="ECO:0000313" key="3">
    <source>
        <dbReference type="EMBL" id="SFR28175.1"/>
    </source>
</evidence>
<evidence type="ECO:0000313" key="4">
    <source>
        <dbReference type="Proteomes" id="UP000198583"/>
    </source>
</evidence>
<feature type="chain" id="PRO_5011499410" evidence="2">
    <location>
        <begin position="20"/>
        <end position="416"/>
    </location>
</feature>
<evidence type="ECO:0000256" key="2">
    <source>
        <dbReference type="SAM" id="SignalP"/>
    </source>
</evidence>
<evidence type="ECO:0000256" key="1">
    <source>
        <dbReference type="SAM" id="MobiDB-lite"/>
    </source>
</evidence>
<name>A0A1I6FDW7_9PSEU</name>